<gene>
    <name evidence="1" type="ORF">METZ01_LOCUS318010</name>
</gene>
<sequence length="23" mass="2854">WVVNMGWCDRFRSYSRVKNATFM</sequence>
<evidence type="ECO:0000313" key="1">
    <source>
        <dbReference type="EMBL" id="SVC65156.1"/>
    </source>
</evidence>
<reference evidence="1" key="1">
    <citation type="submission" date="2018-05" db="EMBL/GenBank/DDBJ databases">
        <authorList>
            <person name="Lanie J.A."/>
            <person name="Ng W.-L."/>
            <person name="Kazmierczak K.M."/>
            <person name="Andrzejewski T.M."/>
            <person name="Davidsen T.M."/>
            <person name="Wayne K.J."/>
            <person name="Tettelin H."/>
            <person name="Glass J.I."/>
            <person name="Rusch D."/>
            <person name="Podicherti R."/>
            <person name="Tsui H.-C.T."/>
            <person name="Winkler M.E."/>
        </authorList>
    </citation>
    <scope>NUCLEOTIDE SEQUENCE</scope>
</reference>
<organism evidence="1">
    <name type="scientific">marine metagenome</name>
    <dbReference type="NCBI Taxonomy" id="408172"/>
    <lineage>
        <taxon>unclassified sequences</taxon>
        <taxon>metagenomes</taxon>
        <taxon>ecological metagenomes</taxon>
    </lineage>
</organism>
<name>A0A382NVR9_9ZZZZ</name>
<protein>
    <submittedName>
        <fullName evidence="1">Uncharacterized protein</fullName>
    </submittedName>
</protein>
<feature type="non-terminal residue" evidence="1">
    <location>
        <position position="23"/>
    </location>
</feature>
<dbReference type="AlphaFoldDB" id="A0A382NVR9"/>
<feature type="non-terminal residue" evidence="1">
    <location>
        <position position="1"/>
    </location>
</feature>
<proteinExistence type="predicted"/>
<dbReference type="EMBL" id="UINC01103061">
    <property type="protein sequence ID" value="SVC65156.1"/>
    <property type="molecule type" value="Genomic_DNA"/>
</dbReference>
<accession>A0A382NVR9</accession>